<evidence type="ECO:0000256" key="2">
    <source>
        <dbReference type="HAMAP-Rule" id="MF_00003"/>
    </source>
</evidence>
<feature type="region of interest" description="Disordered" evidence="3">
    <location>
        <begin position="114"/>
        <end position="145"/>
    </location>
</feature>
<comment type="subunit">
    <text evidence="2">Monomer. Binds 30S ribosomal subunits, but not 50S ribosomal subunits or 70S ribosomes.</text>
</comment>
<evidence type="ECO:0000313" key="4">
    <source>
        <dbReference type="EMBL" id="MFC5270773.1"/>
    </source>
</evidence>
<evidence type="ECO:0000256" key="3">
    <source>
        <dbReference type="SAM" id="MobiDB-lite"/>
    </source>
</evidence>
<keyword evidence="5" id="KW-1185">Reference proteome</keyword>
<dbReference type="Proteomes" id="UP001596161">
    <property type="component" value="Unassembled WGS sequence"/>
</dbReference>
<comment type="function">
    <text evidence="2">One of several proteins that assist in the late maturation steps of the functional core of the 30S ribosomal subunit. Associates with free 30S ribosomal subunits (but not with 30S subunits that are part of 70S ribosomes or polysomes). Required for efficient processing of 16S rRNA. May interact with the 5'-terminal helix region of 16S rRNA.</text>
</comment>
<dbReference type="RefSeq" id="WP_378017138.1">
    <property type="nucleotide sequence ID" value="NZ_JBHSKT010000004.1"/>
</dbReference>
<dbReference type="NCBIfam" id="TIGR00082">
    <property type="entry name" value="rbfA"/>
    <property type="match status" value="1"/>
</dbReference>
<comment type="caution">
    <text evidence="4">The sequence shown here is derived from an EMBL/GenBank/DDBJ whole genome shotgun (WGS) entry which is preliminary data.</text>
</comment>
<dbReference type="SUPFAM" id="SSF89919">
    <property type="entry name" value="Ribosome-binding factor A, RbfA"/>
    <property type="match status" value="1"/>
</dbReference>
<organism evidence="4 5">
    <name type="scientific">Adhaeribacter terreus</name>
    <dbReference type="NCBI Taxonomy" id="529703"/>
    <lineage>
        <taxon>Bacteria</taxon>
        <taxon>Pseudomonadati</taxon>
        <taxon>Bacteroidota</taxon>
        <taxon>Cytophagia</taxon>
        <taxon>Cytophagales</taxon>
        <taxon>Hymenobacteraceae</taxon>
        <taxon>Adhaeribacter</taxon>
    </lineage>
</organism>
<dbReference type="InterPro" id="IPR015946">
    <property type="entry name" value="KH_dom-like_a/b"/>
</dbReference>
<keyword evidence="1 2" id="KW-0690">Ribosome biogenesis</keyword>
<gene>
    <name evidence="2 4" type="primary">rbfA</name>
    <name evidence="4" type="ORF">ACFPIB_09145</name>
</gene>
<dbReference type="PANTHER" id="PTHR33515:SF1">
    <property type="entry name" value="RIBOSOME-BINDING FACTOR A, CHLOROPLASTIC-RELATED"/>
    <property type="match status" value="1"/>
</dbReference>
<name>A0ABW0E8R4_9BACT</name>
<proteinExistence type="inferred from homology"/>
<comment type="subcellular location">
    <subcellularLocation>
        <location evidence="2">Cytoplasm</location>
    </subcellularLocation>
</comment>
<dbReference type="InterPro" id="IPR023799">
    <property type="entry name" value="RbfA_dom_sf"/>
</dbReference>
<dbReference type="Gene3D" id="3.30.300.20">
    <property type="match status" value="1"/>
</dbReference>
<dbReference type="HAMAP" id="MF_00003">
    <property type="entry name" value="RbfA"/>
    <property type="match status" value="1"/>
</dbReference>
<reference evidence="5" key="1">
    <citation type="journal article" date="2019" name="Int. J. Syst. Evol. Microbiol.">
        <title>The Global Catalogue of Microorganisms (GCM) 10K type strain sequencing project: providing services to taxonomists for standard genome sequencing and annotation.</title>
        <authorList>
            <consortium name="The Broad Institute Genomics Platform"/>
            <consortium name="The Broad Institute Genome Sequencing Center for Infectious Disease"/>
            <person name="Wu L."/>
            <person name="Ma J."/>
        </authorList>
    </citation>
    <scope>NUCLEOTIDE SEQUENCE [LARGE SCALE GENOMIC DNA]</scope>
    <source>
        <strain evidence="5">KACC 12602</strain>
    </source>
</reference>
<feature type="compositionally biased region" description="Basic and acidic residues" evidence="3">
    <location>
        <begin position="127"/>
        <end position="137"/>
    </location>
</feature>
<keyword evidence="2" id="KW-0963">Cytoplasm</keyword>
<dbReference type="InterPro" id="IPR000238">
    <property type="entry name" value="RbfA"/>
</dbReference>
<dbReference type="PANTHER" id="PTHR33515">
    <property type="entry name" value="RIBOSOME-BINDING FACTOR A, CHLOROPLASTIC-RELATED"/>
    <property type="match status" value="1"/>
</dbReference>
<evidence type="ECO:0000313" key="5">
    <source>
        <dbReference type="Proteomes" id="UP001596161"/>
    </source>
</evidence>
<protein>
    <recommendedName>
        <fullName evidence="2">Ribosome-binding factor A</fullName>
    </recommendedName>
</protein>
<dbReference type="EMBL" id="JBHSKT010000004">
    <property type="protein sequence ID" value="MFC5270773.1"/>
    <property type="molecule type" value="Genomic_DNA"/>
</dbReference>
<evidence type="ECO:0000256" key="1">
    <source>
        <dbReference type="ARBA" id="ARBA00022517"/>
    </source>
</evidence>
<sequence>MESKRQQKFARLLQKELAEVFHRDVSHLFNGAYLSITTVRTSPDLGVVKVYLSMLLAKNPQEILATVRENTKAVRHALAQRIKNQVRVIPELIFFLDDSAEYAAKMDKIISDLDIPPAPEEDANNDGIHDNDFTRAESDEDEEEL</sequence>
<accession>A0ABW0E8R4</accession>
<comment type="similarity">
    <text evidence="2">Belongs to the RbfA family.</text>
</comment>
<dbReference type="Pfam" id="PF02033">
    <property type="entry name" value="RBFA"/>
    <property type="match status" value="1"/>
</dbReference>